<dbReference type="InterPro" id="IPR001296">
    <property type="entry name" value="Glyco_trans_1"/>
</dbReference>
<dbReference type="Gene3D" id="3.40.50.2000">
    <property type="entry name" value="Glycogen Phosphorylase B"/>
    <property type="match status" value="1"/>
</dbReference>
<feature type="domain" description="Glycosyl transferase family 1" evidence="1">
    <location>
        <begin position="50"/>
        <end position="201"/>
    </location>
</feature>
<dbReference type="CDD" id="cd03801">
    <property type="entry name" value="GT4_PimA-like"/>
    <property type="match status" value="1"/>
</dbReference>
<dbReference type="PANTHER" id="PTHR12526:SF625">
    <property type="entry name" value="PHOSPHATIDYLINOSITOL GLYCAN-CLASS A"/>
    <property type="match status" value="1"/>
</dbReference>
<dbReference type="SUPFAM" id="SSF53756">
    <property type="entry name" value="UDP-Glycosyltransferase/glycogen phosphorylase"/>
    <property type="match status" value="1"/>
</dbReference>
<dbReference type="PANTHER" id="PTHR12526">
    <property type="entry name" value="GLYCOSYLTRANSFERASE"/>
    <property type="match status" value="1"/>
</dbReference>
<evidence type="ECO:0000313" key="3">
    <source>
        <dbReference type="Proteomes" id="UP001523230"/>
    </source>
</evidence>
<evidence type="ECO:0000259" key="1">
    <source>
        <dbReference type="Pfam" id="PF00534"/>
    </source>
</evidence>
<gene>
    <name evidence="2" type="ORF">DIC75_02605</name>
</gene>
<organism evidence="2 3">
    <name type="scientific">Methanoculleus oceani</name>
    <dbReference type="NCBI Taxonomy" id="2184756"/>
    <lineage>
        <taxon>Archaea</taxon>
        <taxon>Methanobacteriati</taxon>
        <taxon>Methanobacteriota</taxon>
        <taxon>Stenosarchaea group</taxon>
        <taxon>Methanomicrobia</taxon>
        <taxon>Methanomicrobiales</taxon>
        <taxon>Methanomicrobiaceae</taxon>
        <taxon>Methanoculleus</taxon>
    </lineage>
</organism>
<proteinExistence type="predicted"/>
<dbReference type="Proteomes" id="UP001523230">
    <property type="component" value="Unassembled WGS sequence"/>
</dbReference>
<name>A0ABD4TAZ1_9EURY</name>
<evidence type="ECO:0000313" key="2">
    <source>
        <dbReference type="EMBL" id="MCM2465220.1"/>
    </source>
</evidence>
<comment type="caution">
    <text evidence="2">The sequence shown here is derived from an EMBL/GenBank/DDBJ whole genome shotgun (WGS) entry which is preliminary data.</text>
</comment>
<dbReference type="EMBL" id="QFDM01000001">
    <property type="protein sequence ID" value="MCM2465220.1"/>
    <property type="molecule type" value="Genomic_DNA"/>
</dbReference>
<dbReference type="Pfam" id="PF00534">
    <property type="entry name" value="Glycos_transf_1"/>
    <property type="match status" value="1"/>
</dbReference>
<sequence>MDNIGFTESKKVYTIAQNVANRLWGFNQLHGEALYPPPPLMGRYRCGKYDNYIFYPSRLDSAKRQDLVIKAMRYVHRDLRLIISGTGPSQERYKAIAREYGVADRVDFLGYVSDEQLLELYSNAFCVAYTPVDEDLGYVTMESFFSKKPVITCTDSGGTLEFVRDEENGYIAHPSLEDIAQKINALYESDRARTMGENGYQAMRNMNLSWDHVVDKLLGPMR</sequence>
<reference evidence="2 3" key="1">
    <citation type="submission" date="2018-05" db="EMBL/GenBank/DDBJ databases">
        <title>Isolation and characterization of genus Methanoculleus species and their viruses from deep sea marine sediment offshore southwestern Taiwan.</title>
        <authorList>
            <person name="Wei W.-H."/>
            <person name="Chen W.-C."/>
            <person name="Lai M.-C."/>
            <person name="Chen S.-C."/>
        </authorList>
    </citation>
    <scope>NUCLEOTIDE SEQUENCE [LARGE SCALE GENOMIC DNA]</scope>
    <source>
        <strain evidence="2 3">CWC-02</strain>
    </source>
</reference>
<accession>A0ABD4TAZ1</accession>
<keyword evidence="3" id="KW-1185">Reference proteome</keyword>
<protein>
    <recommendedName>
        <fullName evidence="1">Glycosyl transferase family 1 domain-containing protein</fullName>
    </recommendedName>
</protein>
<dbReference type="AlphaFoldDB" id="A0ABD4TAZ1"/>